<dbReference type="EMBL" id="NGKU01000001">
    <property type="protein sequence ID" value="OTN77067.1"/>
    <property type="molecule type" value="Genomic_DNA"/>
</dbReference>
<feature type="domain" description="Peptidase S74" evidence="1">
    <location>
        <begin position="302"/>
        <end position="418"/>
    </location>
</feature>
<sequence>MAIVQDEVSLVQVSNGKPTGVVSQPTVPTDPYDGMLWQNTGAANYVIGATYSWNGTMWNLYLFMAENILVNTLNAITTNTGALNVTGDLTMATDNTVIKGSYDYGDALGGAFNSRWFEGSFSLGRRFNSYLGDVFNLNSSGGKGSFMHYAESYYGLDYFKLRQYTSRTDKTLLFRTDIDASGISMGTTFGSENVAISPDLGGYIKTGTLNTKSANVSETVTTNDLTMNGIGRFYGQLMAGNIDADTNRTQLSINYNRDLGRMLFSKDDTGRYALSDTIYERTYSSQPAVCITPAGTLGRLTSASKYKLNISEISSLYEKGISLLTIDPKRWNDKTETESLVNALTTGESETVDNVKLTQYNGLIAEDLSAAGLDDFLFRNESGEVEGIEYDKLWTLLIPVIRSQQKYIAEQNAVNQQLFSRLGELRNE</sequence>
<comment type="caution">
    <text evidence="2">The sequence shown here is derived from an EMBL/GenBank/DDBJ whole genome shotgun (WGS) entry which is preliminary data.</text>
</comment>
<reference evidence="2 3" key="1">
    <citation type="submission" date="2017-05" db="EMBL/GenBank/DDBJ databases">
        <title>The Genome Sequence of Enterococcus sp. 8G7_MSG3316.</title>
        <authorList>
            <consortium name="The Broad Institute Genomics Platform"/>
            <consortium name="The Broad Institute Genomic Center for Infectious Diseases"/>
            <person name="Earl A."/>
            <person name="Manson A."/>
            <person name="Schwartman J."/>
            <person name="Gilmore M."/>
            <person name="Abouelleil A."/>
            <person name="Cao P."/>
            <person name="Chapman S."/>
            <person name="Cusick C."/>
            <person name="Shea T."/>
            <person name="Young S."/>
            <person name="Neafsey D."/>
            <person name="Nusbaum C."/>
            <person name="Birren B."/>
        </authorList>
    </citation>
    <scope>NUCLEOTIDE SEQUENCE [LARGE SCALE GENOMIC DNA]</scope>
    <source>
        <strain evidence="2 3">8G7_MSG3316</strain>
    </source>
</reference>
<name>A0A242A7P0_9ENTE</name>
<accession>A0A242A7P0</accession>
<dbReference type="Proteomes" id="UP000195043">
    <property type="component" value="Unassembled WGS sequence"/>
</dbReference>
<dbReference type="AlphaFoldDB" id="A0A242A7P0"/>
<dbReference type="InterPro" id="IPR030392">
    <property type="entry name" value="S74_ICA"/>
</dbReference>
<proteinExistence type="predicted"/>
<dbReference type="PROSITE" id="PS51688">
    <property type="entry name" value="ICA"/>
    <property type="match status" value="1"/>
</dbReference>
<dbReference type="RefSeq" id="WP_086275137.1">
    <property type="nucleotide sequence ID" value="NZ_NGKU01000001.1"/>
</dbReference>
<dbReference type="OrthoDB" id="4387735at2"/>
<protein>
    <recommendedName>
        <fullName evidence="1">Peptidase S74 domain-containing protein</fullName>
    </recommendedName>
</protein>
<evidence type="ECO:0000313" key="3">
    <source>
        <dbReference type="Proteomes" id="UP000195043"/>
    </source>
</evidence>
<evidence type="ECO:0000259" key="1">
    <source>
        <dbReference type="PROSITE" id="PS51688"/>
    </source>
</evidence>
<organism evidence="2 3">
    <name type="scientific">Candidatus Enterococcus testudinis</name>
    <dbReference type="NCBI Taxonomy" id="1834191"/>
    <lineage>
        <taxon>Bacteria</taxon>
        <taxon>Bacillati</taxon>
        <taxon>Bacillota</taxon>
        <taxon>Bacilli</taxon>
        <taxon>Lactobacillales</taxon>
        <taxon>Enterococcaceae</taxon>
        <taxon>Enterococcus</taxon>
    </lineage>
</organism>
<keyword evidence="3" id="KW-1185">Reference proteome</keyword>
<gene>
    <name evidence="2" type="ORF">A5886_002147</name>
</gene>
<evidence type="ECO:0000313" key="2">
    <source>
        <dbReference type="EMBL" id="OTN77067.1"/>
    </source>
</evidence>
<dbReference type="STRING" id="1834191.A5886_002147"/>